<sequence>MIERLPGQPNGVDFDQYSGYITIDPKAGRALFYYFADSPDASTNKTLVLWPNGGPGCSSHGNGEMMELGPFQVNSDEKALFLTKYAWNNGKCPSSLEGNKFHLLNVKIFLLVANVLKMVAPKEY</sequence>
<evidence type="ECO:0000313" key="2">
    <source>
        <dbReference type="EMBL" id="KAK6931398.1"/>
    </source>
</evidence>
<dbReference type="EMBL" id="JBAMMX010000011">
    <property type="protein sequence ID" value="KAK6931398.1"/>
    <property type="molecule type" value="Genomic_DNA"/>
</dbReference>
<dbReference type="InterPro" id="IPR029058">
    <property type="entry name" value="AB_hydrolase_fold"/>
</dbReference>
<dbReference type="InterPro" id="IPR001563">
    <property type="entry name" value="Peptidase_S10"/>
</dbReference>
<evidence type="ECO:0000256" key="1">
    <source>
        <dbReference type="ARBA" id="ARBA00009431"/>
    </source>
</evidence>
<dbReference type="Gene3D" id="3.40.50.1820">
    <property type="entry name" value="alpha/beta hydrolase"/>
    <property type="match status" value="1"/>
</dbReference>
<reference evidence="2 3" key="1">
    <citation type="submission" date="2023-12" db="EMBL/GenBank/DDBJ databases">
        <title>A high-quality genome assembly for Dillenia turbinata (Dilleniales).</title>
        <authorList>
            <person name="Chanderbali A."/>
        </authorList>
    </citation>
    <scope>NUCLEOTIDE SEQUENCE [LARGE SCALE GENOMIC DNA]</scope>
    <source>
        <strain evidence="2">LSX21</strain>
        <tissue evidence="2">Leaf</tissue>
    </source>
</reference>
<dbReference type="SUPFAM" id="SSF53474">
    <property type="entry name" value="alpha/beta-Hydrolases"/>
    <property type="match status" value="1"/>
</dbReference>
<organism evidence="2 3">
    <name type="scientific">Dillenia turbinata</name>
    <dbReference type="NCBI Taxonomy" id="194707"/>
    <lineage>
        <taxon>Eukaryota</taxon>
        <taxon>Viridiplantae</taxon>
        <taxon>Streptophyta</taxon>
        <taxon>Embryophyta</taxon>
        <taxon>Tracheophyta</taxon>
        <taxon>Spermatophyta</taxon>
        <taxon>Magnoliopsida</taxon>
        <taxon>eudicotyledons</taxon>
        <taxon>Gunneridae</taxon>
        <taxon>Pentapetalae</taxon>
        <taxon>Dilleniales</taxon>
        <taxon>Dilleniaceae</taxon>
        <taxon>Dillenia</taxon>
    </lineage>
</organism>
<dbReference type="GO" id="GO:0006508">
    <property type="term" value="P:proteolysis"/>
    <property type="evidence" value="ECO:0007669"/>
    <property type="project" value="InterPro"/>
</dbReference>
<gene>
    <name evidence="2" type="ORF">RJ641_003191</name>
</gene>
<keyword evidence="3" id="KW-1185">Reference proteome</keyword>
<accession>A0AAN8ZF08</accession>
<keyword evidence="2" id="KW-0121">Carboxypeptidase</keyword>
<evidence type="ECO:0000313" key="3">
    <source>
        <dbReference type="Proteomes" id="UP001370490"/>
    </source>
</evidence>
<comment type="similarity">
    <text evidence="1">Belongs to the peptidase S10 family.</text>
</comment>
<dbReference type="PANTHER" id="PTHR11802">
    <property type="entry name" value="SERINE PROTEASE FAMILY S10 SERINE CARBOXYPEPTIDASE"/>
    <property type="match status" value="1"/>
</dbReference>
<proteinExistence type="inferred from homology"/>
<comment type="caution">
    <text evidence="2">The sequence shown here is derived from an EMBL/GenBank/DDBJ whole genome shotgun (WGS) entry which is preliminary data.</text>
</comment>
<dbReference type="GO" id="GO:0004185">
    <property type="term" value="F:serine-type carboxypeptidase activity"/>
    <property type="evidence" value="ECO:0007669"/>
    <property type="project" value="InterPro"/>
</dbReference>
<dbReference type="PANTHER" id="PTHR11802:SF460">
    <property type="entry name" value="CARBOXYPEPTIDASE"/>
    <property type="match status" value="1"/>
</dbReference>
<dbReference type="Proteomes" id="UP001370490">
    <property type="component" value="Unassembled WGS sequence"/>
</dbReference>
<protein>
    <submittedName>
        <fullName evidence="2">Peptidase S10, serine carboxypeptidase</fullName>
    </submittedName>
</protein>
<dbReference type="GO" id="GO:0005773">
    <property type="term" value="C:vacuole"/>
    <property type="evidence" value="ECO:0007669"/>
    <property type="project" value="TreeGrafter"/>
</dbReference>
<dbReference type="Pfam" id="PF00450">
    <property type="entry name" value="Peptidase_S10"/>
    <property type="match status" value="1"/>
</dbReference>
<keyword evidence="2" id="KW-0645">Protease</keyword>
<name>A0AAN8ZF08_9MAGN</name>
<keyword evidence="2" id="KW-0378">Hydrolase</keyword>
<dbReference type="AlphaFoldDB" id="A0AAN8ZF08"/>